<feature type="compositionally biased region" description="Basic and acidic residues" evidence="1">
    <location>
        <begin position="57"/>
        <end position="67"/>
    </location>
</feature>
<organism evidence="2 3">
    <name type="scientific">Caenorhabditis nigoni</name>
    <dbReference type="NCBI Taxonomy" id="1611254"/>
    <lineage>
        <taxon>Eukaryota</taxon>
        <taxon>Metazoa</taxon>
        <taxon>Ecdysozoa</taxon>
        <taxon>Nematoda</taxon>
        <taxon>Chromadorea</taxon>
        <taxon>Rhabditida</taxon>
        <taxon>Rhabditina</taxon>
        <taxon>Rhabditomorpha</taxon>
        <taxon>Rhabditoidea</taxon>
        <taxon>Rhabditidae</taxon>
        <taxon>Peloderinae</taxon>
        <taxon>Caenorhabditis</taxon>
    </lineage>
</organism>
<gene>
    <name evidence="2" type="primary">Cnig_chr_II.g6120</name>
    <name evidence="2" type="ORF">B9Z55_006120</name>
</gene>
<protein>
    <submittedName>
        <fullName evidence="2">Uncharacterized protein</fullName>
    </submittedName>
</protein>
<sequence length="243" mass="27104">MSRSRSHPAKSGRILDIGLEGVQMSSYNHHKSLVDVRKSNRPIQFSEKPMMPSIQREVVRQSTKDSDQLITRPQAVKYNDSAKSNYTAKYSYRAKHNYKVQFSPDESRSRPYLPRQVKLNAFGTELSSDESARQADGSTTPFSSGKGVLPSPPVSRPLPRARPDYMSPKGACAIVLREQTHSCAVYRTARVKARWSRLAEGFIVNVDGSSTSFLVSKCSTPNEVLLPPPVSRPLPRARPDELS</sequence>
<reference evidence="3" key="1">
    <citation type="submission" date="2017-10" db="EMBL/GenBank/DDBJ databases">
        <title>Rapid genome shrinkage in a self-fertile nematode reveals novel sperm competition proteins.</title>
        <authorList>
            <person name="Yin D."/>
            <person name="Schwarz E.M."/>
            <person name="Thomas C.G."/>
            <person name="Felde R.L."/>
            <person name="Korf I.F."/>
            <person name="Cutter A.D."/>
            <person name="Schartner C.M."/>
            <person name="Ralston E.J."/>
            <person name="Meyer B.J."/>
            <person name="Haag E.S."/>
        </authorList>
    </citation>
    <scope>NUCLEOTIDE SEQUENCE [LARGE SCALE GENOMIC DNA]</scope>
    <source>
        <strain evidence="3">JU1422</strain>
    </source>
</reference>
<dbReference type="AlphaFoldDB" id="A0A2G5V3R6"/>
<dbReference type="Proteomes" id="UP000230233">
    <property type="component" value="Chromosome II"/>
</dbReference>
<evidence type="ECO:0000313" key="3">
    <source>
        <dbReference type="Proteomes" id="UP000230233"/>
    </source>
</evidence>
<feature type="region of interest" description="Disordered" evidence="1">
    <location>
        <begin position="125"/>
        <end position="163"/>
    </location>
</feature>
<evidence type="ECO:0000313" key="2">
    <source>
        <dbReference type="EMBL" id="PIC46422.1"/>
    </source>
</evidence>
<feature type="region of interest" description="Disordered" evidence="1">
    <location>
        <begin position="33"/>
        <end position="73"/>
    </location>
</feature>
<accession>A0A2G5V3R6</accession>
<dbReference type="EMBL" id="PDUG01000002">
    <property type="protein sequence ID" value="PIC46422.1"/>
    <property type="molecule type" value="Genomic_DNA"/>
</dbReference>
<name>A0A2G5V3R6_9PELO</name>
<keyword evidence="3" id="KW-1185">Reference proteome</keyword>
<evidence type="ECO:0000256" key="1">
    <source>
        <dbReference type="SAM" id="MobiDB-lite"/>
    </source>
</evidence>
<proteinExistence type="predicted"/>
<comment type="caution">
    <text evidence="2">The sequence shown here is derived from an EMBL/GenBank/DDBJ whole genome shotgun (WGS) entry which is preliminary data.</text>
</comment>